<dbReference type="Proteomes" id="UP001255246">
    <property type="component" value="Unassembled WGS sequence"/>
</dbReference>
<dbReference type="EMBL" id="JAVRHR010000007">
    <property type="protein sequence ID" value="MDT0608567.1"/>
    <property type="molecule type" value="Genomic_DNA"/>
</dbReference>
<keyword evidence="3" id="KW-1185">Reference proteome</keyword>
<organism evidence="2 3">
    <name type="scientific">Croceitalea rosinachiae</name>
    <dbReference type="NCBI Taxonomy" id="3075596"/>
    <lineage>
        <taxon>Bacteria</taxon>
        <taxon>Pseudomonadati</taxon>
        <taxon>Bacteroidota</taxon>
        <taxon>Flavobacteriia</taxon>
        <taxon>Flavobacteriales</taxon>
        <taxon>Flavobacteriaceae</taxon>
        <taxon>Croceitalea</taxon>
    </lineage>
</organism>
<dbReference type="RefSeq" id="WP_311353303.1">
    <property type="nucleotide sequence ID" value="NZ_JAVRHR010000007.1"/>
</dbReference>
<name>A0ABU3AG85_9FLAO</name>
<accession>A0ABU3AG85</accession>
<feature type="chain" id="PRO_5046589705" evidence="1">
    <location>
        <begin position="23"/>
        <end position="179"/>
    </location>
</feature>
<proteinExistence type="predicted"/>
<evidence type="ECO:0000313" key="2">
    <source>
        <dbReference type="EMBL" id="MDT0608567.1"/>
    </source>
</evidence>
<keyword evidence="1" id="KW-0732">Signal</keyword>
<reference evidence="2 3" key="1">
    <citation type="submission" date="2023-09" db="EMBL/GenBank/DDBJ databases">
        <authorList>
            <person name="Rey-Velasco X."/>
        </authorList>
    </citation>
    <scope>NUCLEOTIDE SEQUENCE [LARGE SCALE GENOMIC DNA]</scope>
    <source>
        <strain evidence="2 3">F388</strain>
    </source>
</reference>
<sequence>MDKKLKLIATLLLLGYFGSAQELEESVLWSADKRLTWSDFKGPIPPDAVPAATTASGISYKYSANLLHHEVKLDYTVNAYFYPNESWYKPDSCDDLILSHEQLHFDISELFARKMRLILSRTSFTENVKTEIRKIYKEILKELSDFQDKYDWETNFSRNREAQLEWNARIAEALSKIEN</sequence>
<comment type="caution">
    <text evidence="2">The sequence shown here is derived from an EMBL/GenBank/DDBJ whole genome shotgun (WGS) entry which is preliminary data.</text>
</comment>
<feature type="signal peptide" evidence="1">
    <location>
        <begin position="1"/>
        <end position="22"/>
    </location>
</feature>
<gene>
    <name evidence="2" type="ORF">RM706_16125</name>
</gene>
<dbReference type="Pfam" id="PF06037">
    <property type="entry name" value="DUF922"/>
    <property type="match status" value="1"/>
</dbReference>
<evidence type="ECO:0000313" key="3">
    <source>
        <dbReference type="Proteomes" id="UP001255246"/>
    </source>
</evidence>
<evidence type="ECO:0000256" key="1">
    <source>
        <dbReference type="SAM" id="SignalP"/>
    </source>
</evidence>
<protein>
    <submittedName>
        <fullName evidence="2">DUF922 domain-containing protein</fullName>
    </submittedName>
</protein>
<dbReference type="InterPro" id="IPR010321">
    <property type="entry name" value="DUF922"/>
</dbReference>